<sequence>MSTHDLEPTLPSSPGKLPEASAQLQTNLQQDEEPGPVRTMHGFKWFLAYSSLLSTVLFYALDGTIVAAIQPQIIETFGETEKLPWIGVGMFLGALSILPIGKAFGVFNVKWLFLGVVTLFELGSAVCGAAPSMDAFIIGRVLQGIGACGCYAGAVTFVSLTTSMRERPIYISGVLATWSVGSVVGPVIGGAFAQSSATWRWAFYINIVFAAFTAPWLILYLPNIDPAKDLSFKEKMMRQDWLGIVIFVGGATCLSLGLTFGGTVYSWNSAPEIVLWTLSGVLLIVFLLVTIYHPTVTLRDRLYPLHLMKRLELNLLELALFMASGCMVTTLYYIPLLFQFTRNDGPLKAGARLMPFLAGLIFFSILNGALMPKWGYHMPWYVVGTAMILVGAALMSVIDASTSEAYIYGATLLIGSGCGAFFSAGFSVIPKLLPTSELSDAISFLSIGQQMGFIVILSISGTIFQNTGAQKISQIMPDMPFSDVIQLTTGTHSAIYKSLPSELQVQVVDQITFALRNVFLVMVVGSALALIGSFFLNRWKLY</sequence>
<feature type="transmembrane region" description="Helical" evidence="8">
    <location>
        <begin position="169"/>
        <end position="189"/>
    </location>
</feature>
<dbReference type="InterPro" id="IPR011701">
    <property type="entry name" value="MFS"/>
</dbReference>
<gene>
    <name evidence="10" type="ORF">M421DRAFT_427077</name>
</gene>
<evidence type="ECO:0000313" key="11">
    <source>
        <dbReference type="Proteomes" id="UP000800082"/>
    </source>
</evidence>
<reference evidence="10" key="1">
    <citation type="journal article" date="2020" name="Stud. Mycol.">
        <title>101 Dothideomycetes genomes: a test case for predicting lifestyles and emergence of pathogens.</title>
        <authorList>
            <person name="Haridas S."/>
            <person name="Albert R."/>
            <person name="Binder M."/>
            <person name="Bloem J."/>
            <person name="Labutti K."/>
            <person name="Salamov A."/>
            <person name="Andreopoulos B."/>
            <person name="Baker S."/>
            <person name="Barry K."/>
            <person name="Bills G."/>
            <person name="Bluhm B."/>
            <person name="Cannon C."/>
            <person name="Castanera R."/>
            <person name="Culley D."/>
            <person name="Daum C."/>
            <person name="Ezra D."/>
            <person name="Gonzalez J."/>
            <person name="Henrissat B."/>
            <person name="Kuo A."/>
            <person name="Liang C."/>
            <person name="Lipzen A."/>
            <person name="Lutzoni F."/>
            <person name="Magnuson J."/>
            <person name="Mondo S."/>
            <person name="Nolan M."/>
            <person name="Ohm R."/>
            <person name="Pangilinan J."/>
            <person name="Park H.-J."/>
            <person name="Ramirez L."/>
            <person name="Alfaro M."/>
            <person name="Sun H."/>
            <person name="Tritt A."/>
            <person name="Yoshinaga Y."/>
            <person name="Zwiers L.-H."/>
            <person name="Turgeon B."/>
            <person name="Goodwin S."/>
            <person name="Spatafora J."/>
            <person name="Crous P."/>
            <person name="Grigoriev I."/>
        </authorList>
    </citation>
    <scope>NUCLEOTIDE SEQUENCE</scope>
    <source>
        <strain evidence="10">CBS 183.55</strain>
    </source>
</reference>
<dbReference type="InterPro" id="IPR036259">
    <property type="entry name" value="MFS_trans_sf"/>
</dbReference>
<feature type="transmembrane region" description="Helical" evidence="8">
    <location>
        <begin position="241"/>
        <end position="267"/>
    </location>
</feature>
<accession>A0A6A5R4E9</accession>
<dbReference type="OrthoDB" id="10021397at2759"/>
<feature type="transmembrane region" description="Helical" evidence="8">
    <location>
        <begin position="354"/>
        <end position="371"/>
    </location>
</feature>
<evidence type="ECO:0000256" key="5">
    <source>
        <dbReference type="ARBA" id="ARBA00022989"/>
    </source>
</evidence>
<evidence type="ECO:0000313" key="10">
    <source>
        <dbReference type="EMBL" id="KAF1922269.1"/>
    </source>
</evidence>
<keyword evidence="11" id="KW-1185">Reference proteome</keyword>
<feature type="transmembrane region" description="Helical" evidence="8">
    <location>
        <begin position="83"/>
        <end position="104"/>
    </location>
</feature>
<feature type="transmembrane region" description="Helical" evidence="8">
    <location>
        <begin position="273"/>
        <end position="292"/>
    </location>
</feature>
<dbReference type="Proteomes" id="UP000800082">
    <property type="component" value="Unassembled WGS sequence"/>
</dbReference>
<feature type="transmembrane region" description="Helical" evidence="8">
    <location>
        <begin position="441"/>
        <end position="464"/>
    </location>
</feature>
<evidence type="ECO:0000256" key="7">
    <source>
        <dbReference type="SAM" id="MobiDB-lite"/>
    </source>
</evidence>
<dbReference type="FunFam" id="1.20.1720.10:FF:000056">
    <property type="entry name" value="MFS transporter, putative"/>
    <property type="match status" value="1"/>
</dbReference>
<protein>
    <submittedName>
        <fullName evidence="10">MFS general substrate transporter</fullName>
    </submittedName>
</protein>
<dbReference type="AlphaFoldDB" id="A0A6A5R4E9"/>
<dbReference type="EMBL" id="ML979039">
    <property type="protein sequence ID" value="KAF1922269.1"/>
    <property type="molecule type" value="Genomic_DNA"/>
</dbReference>
<feature type="transmembrane region" description="Helical" evidence="8">
    <location>
        <begin position="378"/>
        <end position="400"/>
    </location>
</feature>
<dbReference type="PANTHER" id="PTHR23501:SF12">
    <property type="entry name" value="MAJOR FACILITATOR SUPERFAMILY (MFS) PROFILE DOMAIN-CONTAINING PROTEIN-RELATED"/>
    <property type="match status" value="1"/>
</dbReference>
<evidence type="ECO:0000256" key="1">
    <source>
        <dbReference type="ARBA" id="ARBA00004141"/>
    </source>
</evidence>
<feature type="domain" description="Major facilitator superfamily (MFS) profile" evidence="9">
    <location>
        <begin position="43"/>
        <end position="541"/>
    </location>
</feature>
<dbReference type="GO" id="GO:0005886">
    <property type="term" value="C:plasma membrane"/>
    <property type="evidence" value="ECO:0007669"/>
    <property type="project" value="TreeGrafter"/>
</dbReference>
<evidence type="ECO:0000256" key="6">
    <source>
        <dbReference type="ARBA" id="ARBA00023136"/>
    </source>
</evidence>
<organism evidence="10 11">
    <name type="scientific">Didymella exigua CBS 183.55</name>
    <dbReference type="NCBI Taxonomy" id="1150837"/>
    <lineage>
        <taxon>Eukaryota</taxon>
        <taxon>Fungi</taxon>
        <taxon>Dikarya</taxon>
        <taxon>Ascomycota</taxon>
        <taxon>Pezizomycotina</taxon>
        <taxon>Dothideomycetes</taxon>
        <taxon>Pleosporomycetidae</taxon>
        <taxon>Pleosporales</taxon>
        <taxon>Pleosporineae</taxon>
        <taxon>Didymellaceae</taxon>
        <taxon>Didymella</taxon>
    </lineage>
</organism>
<name>A0A6A5R4E9_9PLEO</name>
<dbReference type="InterPro" id="IPR020846">
    <property type="entry name" value="MFS_dom"/>
</dbReference>
<feature type="transmembrane region" description="Helical" evidence="8">
    <location>
        <begin position="406"/>
        <end position="429"/>
    </location>
</feature>
<feature type="transmembrane region" description="Helical" evidence="8">
    <location>
        <begin position="46"/>
        <end position="71"/>
    </location>
</feature>
<keyword evidence="4 8" id="KW-0812">Transmembrane</keyword>
<evidence type="ECO:0000256" key="2">
    <source>
        <dbReference type="ARBA" id="ARBA00007520"/>
    </source>
</evidence>
<dbReference type="GO" id="GO:0022857">
    <property type="term" value="F:transmembrane transporter activity"/>
    <property type="evidence" value="ECO:0007669"/>
    <property type="project" value="InterPro"/>
</dbReference>
<dbReference type="RefSeq" id="XP_033442523.1">
    <property type="nucleotide sequence ID" value="XM_033594574.1"/>
</dbReference>
<feature type="transmembrane region" description="Helical" evidence="8">
    <location>
        <begin position="313"/>
        <end position="334"/>
    </location>
</feature>
<dbReference type="SUPFAM" id="SSF103473">
    <property type="entry name" value="MFS general substrate transporter"/>
    <property type="match status" value="1"/>
</dbReference>
<dbReference type="GeneID" id="54352242"/>
<comment type="subcellular location">
    <subcellularLocation>
        <location evidence="1">Membrane</location>
        <topology evidence="1">Multi-pass membrane protein</topology>
    </subcellularLocation>
</comment>
<comment type="similarity">
    <text evidence="2">Belongs to the major facilitator superfamily. TCR/Tet family.</text>
</comment>
<keyword evidence="6 8" id="KW-0472">Membrane</keyword>
<feature type="transmembrane region" description="Helical" evidence="8">
    <location>
        <begin position="201"/>
        <end position="221"/>
    </location>
</feature>
<keyword evidence="5 8" id="KW-1133">Transmembrane helix</keyword>
<dbReference type="PANTHER" id="PTHR23501">
    <property type="entry name" value="MAJOR FACILITATOR SUPERFAMILY"/>
    <property type="match status" value="1"/>
</dbReference>
<evidence type="ECO:0000256" key="4">
    <source>
        <dbReference type="ARBA" id="ARBA00022692"/>
    </source>
</evidence>
<proteinExistence type="inferred from homology"/>
<dbReference type="Gene3D" id="1.20.1250.20">
    <property type="entry name" value="MFS general substrate transporter like domains"/>
    <property type="match status" value="2"/>
</dbReference>
<keyword evidence="3" id="KW-0813">Transport</keyword>
<evidence type="ECO:0000256" key="3">
    <source>
        <dbReference type="ARBA" id="ARBA00022448"/>
    </source>
</evidence>
<evidence type="ECO:0000259" key="9">
    <source>
        <dbReference type="PROSITE" id="PS50850"/>
    </source>
</evidence>
<feature type="transmembrane region" description="Helical" evidence="8">
    <location>
        <begin position="137"/>
        <end position="157"/>
    </location>
</feature>
<dbReference type="Pfam" id="PF07690">
    <property type="entry name" value="MFS_1"/>
    <property type="match status" value="1"/>
</dbReference>
<feature type="transmembrane region" description="Helical" evidence="8">
    <location>
        <begin position="518"/>
        <end position="536"/>
    </location>
</feature>
<feature type="region of interest" description="Disordered" evidence="7">
    <location>
        <begin position="1"/>
        <end position="35"/>
    </location>
</feature>
<dbReference type="PROSITE" id="PS50850">
    <property type="entry name" value="MFS"/>
    <property type="match status" value="1"/>
</dbReference>
<evidence type="ECO:0000256" key="8">
    <source>
        <dbReference type="SAM" id="Phobius"/>
    </source>
</evidence>
<feature type="transmembrane region" description="Helical" evidence="8">
    <location>
        <begin position="111"/>
        <end position="131"/>
    </location>
</feature>